<evidence type="ECO:0000256" key="3">
    <source>
        <dbReference type="ARBA" id="ARBA00023163"/>
    </source>
</evidence>
<keyword evidence="1" id="KW-0805">Transcription regulation</keyword>
<dbReference type="SUPFAM" id="SSF55136">
    <property type="entry name" value="Probable bacterial effector-binding domain"/>
    <property type="match status" value="1"/>
</dbReference>
<evidence type="ECO:0000259" key="4">
    <source>
        <dbReference type="PROSITE" id="PS01124"/>
    </source>
</evidence>
<dbReference type="InterPro" id="IPR018060">
    <property type="entry name" value="HTH_AraC"/>
</dbReference>
<sequence>MTFYDPSILKVAAYVEDHLEEELTLQELARQADFSKFHFTRIFKALTRETLSEYIRKRRLTRAAADLVETDLPLIELALTYGYQSQEAFSRAFKQYFGLSPQRYRNQGIHYENLYKSSLNDVILQLKREPVRGGHRYEQSAGFWTAGRVLEGPVGNEQVSRLWNTFDQALAELPVSEFSGVTYGIECMGDHEQAGTRYMAAVQLEGAEADWKRWLPEDWSSMYMKPGCYIVFELDGLIENIPAAIEEIYRVRLPQLGVKPAEDYHFERYRNDFTANTALHTFDFCIPIKGETISCT</sequence>
<comment type="caution">
    <text evidence="5">The sequence shown here is derived from an EMBL/GenBank/DDBJ whole genome shotgun (WGS) entry which is preliminary data.</text>
</comment>
<dbReference type="Gene3D" id="3.20.80.10">
    <property type="entry name" value="Regulatory factor, effector binding domain"/>
    <property type="match status" value="1"/>
</dbReference>
<dbReference type="PROSITE" id="PS00041">
    <property type="entry name" value="HTH_ARAC_FAMILY_1"/>
    <property type="match status" value="1"/>
</dbReference>
<dbReference type="InterPro" id="IPR010499">
    <property type="entry name" value="AraC_E-bd"/>
</dbReference>
<gene>
    <name evidence="5" type="ORF">Q5741_12985</name>
</gene>
<evidence type="ECO:0000256" key="1">
    <source>
        <dbReference type="ARBA" id="ARBA00023015"/>
    </source>
</evidence>
<accession>A0ABT9CDH0</accession>
<dbReference type="Pfam" id="PF06445">
    <property type="entry name" value="GyrI-like"/>
    <property type="match status" value="1"/>
</dbReference>
<dbReference type="PANTHER" id="PTHR47504">
    <property type="entry name" value="RIGHT ORIGIN-BINDING PROTEIN"/>
    <property type="match status" value="1"/>
</dbReference>
<dbReference type="SMART" id="SM00871">
    <property type="entry name" value="AraC_E_bind"/>
    <property type="match status" value="1"/>
</dbReference>
<feature type="domain" description="HTH araC/xylS-type" evidence="4">
    <location>
        <begin position="9"/>
        <end position="107"/>
    </location>
</feature>
<keyword evidence="6" id="KW-1185">Reference proteome</keyword>
<dbReference type="InterPro" id="IPR050959">
    <property type="entry name" value="MarA-like"/>
</dbReference>
<name>A0ABT9CDH0_9BACL</name>
<dbReference type="SMART" id="SM00342">
    <property type="entry name" value="HTH_ARAC"/>
    <property type="match status" value="1"/>
</dbReference>
<organism evidence="5 6">
    <name type="scientific">Paenibacillus lacisoli</name>
    <dbReference type="NCBI Taxonomy" id="3064525"/>
    <lineage>
        <taxon>Bacteria</taxon>
        <taxon>Bacillati</taxon>
        <taxon>Bacillota</taxon>
        <taxon>Bacilli</taxon>
        <taxon>Bacillales</taxon>
        <taxon>Paenibacillaceae</taxon>
        <taxon>Paenibacillus</taxon>
    </lineage>
</organism>
<dbReference type="Gene3D" id="1.10.10.60">
    <property type="entry name" value="Homeodomain-like"/>
    <property type="match status" value="2"/>
</dbReference>
<dbReference type="InterPro" id="IPR029442">
    <property type="entry name" value="GyrI-like"/>
</dbReference>
<dbReference type="PROSITE" id="PS01124">
    <property type="entry name" value="HTH_ARAC_FAMILY_2"/>
    <property type="match status" value="1"/>
</dbReference>
<dbReference type="RefSeq" id="WP_305024520.1">
    <property type="nucleotide sequence ID" value="NZ_JAUQTB010000006.1"/>
</dbReference>
<dbReference type="SUPFAM" id="SSF46689">
    <property type="entry name" value="Homeodomain-like"/>
    <property type="match status" value="2"/>
</dbReference>
<dbReference type="InterPro" id="IPR011256">
    <property type="entry name" value="Reg_factor_effector_dom_sf"/>
</dbReference>
<dbReference type="InterPro" id="IPR018062">
    <property type="entry name" value="HTH_AraC-typ_CS"/>
</dbReference>
<dbReference type="InterPro" id="IPR009057">
    <property type="entry name" value="Homeodomain-like_sf"/>
</dbReference>
<dbReference type="PANTHER" id="PTHR47504:SF5">
    <property type="entry name" value="RIGHT ORIGIN-BINDING PROTEIN"/>
    <property type="match status" value="1"/>
</dbReference>
<keyword evidence="3" id="KW-0804">Transcription</keyword>
<dbReference type="PRINTS" id="PR00032">
    <property type="entry name" value="HTHARAC"/>
</dbReference>
<protein>
    <submittedName>
        <fullName evidence="5">Helix-turn-helix domain-containing protein</fullName>
    </submittedName>
</protein>
<reference evidence="5 6" key="1">
    <citation type="submission" date="2023-07" db="EMBL/GenBank/DDBJ databases">
        <title>Paenibacillus sp. JX-17 nov. isolated from soil.</title>
        <authorList>
            <person name="Wan Y."/>
            <person name="Liu B."/>
        </authorList>
    </citation>
    <scope>NUCLEOTIDE SEQUENCE [LARGE SCALE GENOMIC DNA]</scope>
    <source>
        <strain evidence="5 6">JX-17</strain>
    </source>
</reference>
<proteinExistence type="predicted"/>
<dbReference type="EMBL" id="JAUQTB010000006">
    <property type="protein sequence ID" value="MDO7907322.1"/>
    <property type="molecule type" value="Genomic_DNA"/>
</dbReference>
<dbReference type="Proteomes" id="UP001240171">
    <property type="component" value="Unassembled WGS sequence"/>
</dbReference>
<evidence type="ECO:0000313" key="5">
    <source>
        <dbReference type="EMBL" id="MDO7907322.1"/>
    </source>
</evidence>
<keyword evidence="2" id="KW-0238">DNA-binding</keyword>
<dbReference type="Pfam" id="PF12833">
    <property type="entry name" value="HTH_18"/>
    <property type="match status" value="1"/>
</dbReference>
<evidence type="ECO:0000313" key="6">
    <source>
        <dbReference type="Proteomes" id="UP001240171"/>
    </source>
</evidence>
<evidence type="ECO:0000256" key="2">
    <source>
        <dbReference type="ARBA" id="ARBA00023125"/>
    </source>
</evidence>
<dbReference type="InterPro" id="IPR020449">
    <property type="entry name" value="Tscrpt_reg_AraC-type_HTH"/>
</dbReference>